<evidence type="ECO:0000313" key="1">
    <source>
        <dbReference type="EMBL" id="RNA36005.1"/>
    </source>
</evidence>
<evidence type="ECO:0000313" key="2">
    <source>
        <dbReference type="Proteomes" id="UP000276133"/>
    </source>
</evidence>
<accession>A0A3M7SJX4</accession>
<proteinExistence type="predicted"/>
<organism evidence="1 2">
    <name type="scientific">Brachionus plicatilis</name>
    <name type="common">Marine rotifer</name>
    <name type="synonym">Brachionus muelleri</name>
    <dbReference type="NCBI Taxonomy" id="10195"/>
    <lineage>
        <taxon>Eukaryota</taxon>
        <taxon>Metazoa</taxon>
        <taxon>Spiralia</taxon>
        <taxon>Gnathifera</taxon>
        <taxon>Rotifera</taxon>
        <taxon>Eurotatoria</taxon>
        <taxon>Monogononta</taxon>
        <taxon>Pseudotrocha</taxon>
        <taxon>Ploima</taxon>
        <taxon>Brachionidae</taxon>
        <taxon>Brachionus</taxon>
    </lineage>
</organism>
<reference evidence="1 2" key="1">
    <citation type="journal article" date="2018" name="Sci. Rep.">
        <title>Genomic signatures of local adaptation to the degree of environmental predictability in rotifers.</title>
        <authorList>
            <person name="Franch-Gras L."/>
            <person name="Hahn C."/>
            <person name="Garcia-Roger E.M."/>
            <person name="Carmona M.J."/>
            <person name="Serra M."/>
            <person name="Gomez A."/>
        </authorList>
    </citation>
    <scope>NUCLEOTIDE SEQUENCE [LARGE SCALE GENOMIC DNA]</scope>
    <source>
        <strain evidence="1">HYR1</strain>
    </source>
</reference>
<dbReference type="AlphaFoldDB" id="A0A3M7SJX4"/>
<comment type="caution">
    <text evidence="1">The sequence shown here is derived from an EMBL/GenBank/DDBJ whole genome shotgun (WGS) entry which is preliminary data.</text>
</comment>
<keyword evidence="2" id="KW-1185">Reference proteome</keyword>
<sequence>MKRRVGFSLSELTTVSRMLFVLKFDLIESWRDKTSSFSKSKSPSNELIEFKKIGFNSSEYLRKIVFLLLIFLILFNTSSTKVSKRLFLIFCLKQQKGSNDSYSTHSAPQTPKSR</sequence>
<gene>
    <name evidence="1" type="ORF">BpHYR1_050882</name>
</gene>
<dbReference type="Proteomes" id="UP000276133">
    <property type="component" value="Unassembled WGS sequence"/>
</dbReference>
<protein>
    <submittedName>
        <fullName evidence="1">Uncharacterized protein</fullName>
    </submittedName>
</protein>
<dbReference type="EMBL" id="REGN01001256">
    <property type="protein sequence ID" value="RNA36005.1"/>
    <property type="molecule type" value="Genomic_DNA"/>
</dbReference>
<name>A0A3M7SJX4_BRAPC</name>